<dbReference type="Proteomes" id="UP000031121">
    <property type="component" value="Chromosome"/>
</dbReference>
<evidence type="ECO:0000313" key="10">
    <source>
        <dbReference type="EMBL" id="AJC12218.1"/>
    </source>
</evidence>
<keyword evidence="2" id="KW-1003">Cell membrane</keyword>
<feature type="transmembrane region" description="Helical" evidence="7">
    <location>
        <begin position="316"/>
        <end position="338"/>
    </location>
</feature>
<reference evidence="10 11" key="2">
    <citation type="journal article" date="2015" name="Genome Announc.">
        <title>Complete Genome Sequence of Coriobacteriaceae Strain 68-1-3, a Novel Mucus-Degrading Isolate from the Swine Intestinal Tract.</title>
        <authorList>
            <person name="Looft T."/>
            <person name="Bayles D.O."/>
            <person name="Alt D.P."/>
            <person name="Stanton T.B."/>
        </authorList>
    </citation>
    <scope>NUCLEOTIDE SEQUENCE [LARGE SCALE GENOMIC DNA]</scope>
    <source>
        <strain evidence="10 11">68-1-3</strain>
    </source>
</reference>
<dbReference type="InterPro" id="IPR025857">
    <property type="entry name" value="MacB_PCD"/>
</dbReference>
<dbReference type="PANTHER" id="PTHR30572:SF4">
    <property type="entry name" value="ABC TRANSPORTER PERMEASE YTRF"/>
    <property type="match status" value="1"/>
</dbReference>
<dbReference type="Pfam" id="PF02687">
    <property type="entry name" value="FtsX"/>
    <property type="match status" value="1"/>
</dbReference>
<feature type="domain" description="ABC3 transporter permease C-terminal" evidence="8">
    <location>
        <begin position="272"/>
        <end position="391"/>
    </location>
</feature>
<dbReference type="AlphaFoldDB" id="A0A0A8B5Y2"/>
<evidence type="ECO:0008006" key="12">
    <source>
        <dbReference type="Google" id="ProtNLM"/>
    </source>
</evidence>
<evidence type="ECO:0000256" key="3">
    <source>
        <dbReference type="ARBA" id="ARBA00022692"/>
    </source>
</evidence>
<keyword evidence="5 7" id="KW-0472">Membrane</keyword>
<proteinExistence type="inferred from homology"/>
<organism evidence="10 11">
    <name type="scientific">Berryella intestinalis</name>
    <dbReference type="NCBI Taxonomy" id="1531429"/>
    <lineage>
        <taxon>Bacteria</taxon>
        <taxon>Bacillati</taxon>
        <taxon>Actinomycetota</taxon>
        <taxon>Coriobacteriia</taxon>
        <taxon>Eggerthellales</taxon>
        <taxon>Eggerthellaceae</taxon>
        <taxon>Berryella</taxon>
    </lineage>
</organism>
<comment type="subcellular location">
    <subcellularLocation>
        <location evidence="1">Cell membrane</location>
        <topology evidence="1">Multi-pass membrane protein</topology>
    </subcellularLocation>
</comment>
<name>A0A0A8B5Y2_9ACTN</name>
<dbReference type="GO" id="GO:0005886">
    <property type="term" value="C:plasma membrane"/>
    <property type="evidence" value="ECO:0007669"/>
    <property type="project" value="UniProtKB-SubCell"/>
</dbReference>
<reference evidence="11" key="1">
    <citation type="submission" date="2014-08" db="EMBL/GenBank/DDBJ databases">
        <title>Coriobacteriaceae sp. complete genome.</title>
        <authorList>
            <person name="Looft T."/>
            <person name="Bayles D.O."/>
            <person name="Stanton T.B."/>
        </authorList>
    </citation>
    <scope>NUCLEOTIDE SEQUENCE [LARGE SCALE GENOMIC DNA]</scope>
    <source>
        <strain evidence="11">68-1-3</strain>
    </source>
</reference>
<evidence type="ECO:0000256" key="4">
    <source>
        <dbReference type="ARBA" id="ARBA00022989"/>
    </source>
</evidence>
<evidence type="ECO:0000256" key="1">
    <source>
        <dbReference type="ARBA" id="ARBA00004651"/>
    </source>
</evidence>
<gene>
    <name evidence="10" type="ORF">JI75_05605</name>
</gene>
<comment type="similarity">
    <text evidence="6">Belongs to the ABC-4 integral membrane protein family.</text>
</comment>
<dbReference type="KEGG" id="cbac:JI75_05605"/>
<dbReference type="OrthoDB" id="9780560at2"/>
<protein>
    <recommendedName>
        <fullName evidence="12">ABC transporter permease</fullName>
    </recommendedName>
</protein>
<dbReference type="PANTHER" id="PTHR30572">
    <property type="entry name" value="MEMBRANE COMPONENT OF TRANSPORTER-RELATED"/>
    <property type="match status" value="1"/>
</dbReference>
<evidence type="ECO:0000256" key="7">
    <source>
        <dbReference type="SAM" id="Phobius"/>
    </source>
</evidence>
<keyword evidence="11" id="KW-1185">Reference proteome</keyword>
<evidence type="ECO:0000256" key="5">
    <source>
        <dbReference type="ARBA" id="ARBA00023136"/>
    </source>
</evidence>
<keyword evidence="4 7" id="KW-1133">Transmembrane helix</keyword>
<feature type="transmembrane region" description="Helical" evidence="7">
    <location>
        <begin position="267"/>
        <end position="289"/>
    </location>
</feature>
<dbReference type="RefSeq" id="WP_039689383.1">
    <property type="nucleotide sequence ID" value="NZ_CP009302.1"/>
</dbReference>
<evidence type="ECO:0000313" key="11">
    <source>
        <dbReference type="Proteomes" id="UP000031121"/>
    </source>
</evidence>
<accession>A0A0A8B5Y2</accession>
<dbReference type="EMBL" id="CP009302">
    <property type="protein sequence ID" value="AJC12218.1"/>
    <property type="molecule type" value="Genomic_DNA"/>
</dbReference>
<evidence type="ECO:0000256" key="6">
    <source>
        <dbReference type="ARBA" id="ARBA00038076"/>
    </source>
</evidence>
<dbReference type="InterPro" id="IPR050250">
    <property type="entry name" value="Macrolide_Exporter_MacB"/>
</dbReference>
<dbReference type="HOGENOM" id="CLU_000604_8_0_11"/>
<dbReference type="InterPro" id="IPR003838">
    <property type="entry name" value="ABC3_permease_C"/>
</dbReference>
<dbReference type="STRING" id="1531429.JI75_05605"/>
<evidence type="ECO:0000256" key="2">
    <source>
        <dbReference type="ARBA" id="ARBA00022475"/>
    </source>
</evidence>
<feature type="transmembrane region" description="Helical" evidence="7">
    <location>
        <begin position="21"/>
        <end position="42"/>
    </location>
</feature>
<dbReference type="GO" id="GO:0022857">
    <property type="term" value="F:transmembrane transporter activity"/>
    <property type="evidence" value="ECO:0007669"/>
    <property type="project" value="TreeGrafter"/>
</dbReference>
<evidence type="ECO:0000259" key="9">
    <source>
        <dbReference type="Pfam" id="PF12704"/>
    </source>
</evidence>
<feature type="domain" description="MacB-like periplasmic core" evidence="9">
    <location>
        <begin position="21"/>
        <end position="213"/>
    </location>
</feature>
<keyword evidence="3 7" id="KW-0812">Transmembrane</keyword>
<feature type="transmembrane region" description="Helical" evidence="7">
    <location>
        <begin position="358"/>
        <end position="381"/>
    </location>
</feature>
<evidence type="ECO:0000259" key="8">
    <source>
        <dbReference type="Pfam" id="PF02687"/>
    </source>
</evidence>
<sequence length="398" mass="42045">MKLKDLLYEAYHALSVNRMRSVLTILGIVIGIASVITMNALIGGVGKSLTASIGGNQMRVVTMYPFVESKRSDFEALQQQMPEYERIVLSQTVAGGELSYKSKAFTPTVTGAESAYSDAMSLKLSAGKFFTSAEEERGDRVIVVGRGTLKNLFGDEDAKVLGREVFLNGDSYVICGILEGNASSSNYNAAYVPLKTAETRLGASGLYQAVGVAKGEPSKEEMSELSKKTGKVLTKILGGNKPEETVSVYSMSDLLDTMSAVLGGFNLLLGGVAAISLLVGGIGIMNMMLTNVSERIREIGLRKALGAHARDIVRQFLLEAVALTVIGGVVGIVCGYAGSYGLTVLIGALNPALAFSPAIDPVAVMVAVGVSVLIGVVFGYYPASRAARLDPIEALRYQ</sequence>
<dbReference type="Pfam" id="PF12704">
    <property type="entry name" value="MacB_PCD"/>
    <property type="match status" value="1"/>
</dbReference>